<gene>
    <name evidence="1" type="ORF">J8273_5512</name>
</gene>
<sequence>MNVLLPLYSLTLVTLTLPTRISSVTLALAVLTSSFRLLLSLSHRCGGRTLSLHTLVLSASLLCFRGLDECLGDRLVKRLRLLSIHSLLQATVPDASNKGIDDELLRGPNLTTVTNLTLIRQGIRGHVVNEVTLRAARQVLKAI</sequence>
<name>A0A8J6AU39_9EUKA</name>
<evidence type="ECO:0000313" key="1">
    <source>
        <dbReference type="EMBL" id="KAG9392510.1"/>
    </source>
</evidence>
<organism evidence="1 2">
    <name type="scientific">Carpediemonas membranifera</name>
    <dbReference type="NCBI Taxonomy" id="201153"/>
    <lineage>
        <taxon>Eukaryota</taxon>
        <taxon>Metamonada</taxon>
        <taxon>Carpediemonas-like organisms</taxon>
        <taxon>Carpediemonas</taxon>
    </lineage>
</organism>
<proteinExistence type="predicted"/>
<keyword evidence="2" id="KW-1185">Reference proteome</keyword>
<dbReference type="AlphaFoldDB" id="A0A8J6AU39"/>
<comment type="caution">
    <text evidence="1">The sequence shown here is derived from an EMBL/GenBank/DDBJ whole genome shotgun (WGS) entry which is preliminary data.</text>
</comment>
<accession>A0A8J6AU39</accession>
<dbReference type="Proteomes" id="UP000717585">
    <property type="component" value="Unassembled WGS sequence"/>
</dbReference>
<dbReference type="EMBL" id="JAHDYR010000038">
    <property type="protein sequence ID" value="KAG9392510.1"/>
    <property type="molecule type" value="Genomic_DNA"/>
</dbReference>
<evidence type="ECO:0000313" key="2">
    <source>
        <dbReference type="Proteomes" id="UP000717585"/>
    </source>
</evidence>
<reference evidence="1" key="1">
    <citation type="submission" date="2021-05" db="EMBL/GenBank/DDBJ databases">
        <title>A free-living protist that lacks canonical eukaryotic 1 DNA replication and segregation systems.</title>
        <authorList>
            <person name="Salas-Leiva D.E."/>
            <person name="Tromer E.C."/>
            <person name="Curtis B.A."/>
            <person name="Jerlstrom-Hultqvist J."/>
            <person name="Kolisko M."/>
            <person name="Yi Z."/>
            <person name="Salas-Leiva J.S."/>
            <person name="Gallot-Lavallee L."/>
            <person name="Kops G.J.P.L."/>
            <person name="Archibald J.M."/>
            <person name="Simpson A.G.B."/>
            <person name="Roger A.J."/>
        </authorList>
    </citation>
    <scope>NUCLEOTIDE SEQUENCE</scope>
    <source>
        <strain evidence="1">BICM</strain>
    </source>
</reference>
<protein>
    <submittedName>
        <fullName evidence="1">Uncharacterized protein</fullName>
    </submittedName>
</protein>